<keyword evidence="3 4" id="KW-0326">Glycosidase</keyword>
<dbReference type="InterPro" id="IPR018087">
    <property type="entry name" value="Glyco_hydro_5_CS"/>
</dbReference>
<protein>
    <submittedName>
        <fullName evidence="7">Glycoside hydrolase superfamily</fullName>
    </submittedName>
</protein>
<dbReference type="EMBL" id="JARIHO010000009">
    <property type="protein sequence ID" value="KAJ7355759.1"/>
    <property type="molecule type" value="Genomic_DNA"/>
</dbReference>
<dbReference type="InterPro" id="IPR050386">
    <property type="entry name" value="Glycosyl_hydrolase_5"/>
</dbReference>
<evidence type="ECO:0000313" key="8">
    <source>
        <dbReference type="Proteomes" id="UP001218218"/>
    </source>
</evidence>
<dbReference type="GO" id="GO:0046557">
    <property type="term" value="F:glucan endo-1,6-beta-glucosidase activity"/>
    <property type="evidence" value="ECO:0007669"/>
    <property type="project" value="TreeGrafter"/>
</dbReference>
<dbReference type="Gene3D" id="3.20.20.80">
    <property type="entry name" value="Glycosidases"/>
    <property type="match status" value="1"/>
</dbReference>
<evidence type="ECO:0000259" key="6">
    <source>
        <dbReference type="Pfam" id="PF00150"/>
    </source>
</evidence>
<evidence type="ECO:0000256" key="3">
    <source>
        <dbReference type="ARBA" id="ARBA00023295"/>
    </source>
</evidence>
<evidence type="ECO:0000256" key="4">
    <source>
        <dbReference type="RuleBase" id="RU361153"/>
    </source>
</evidence>
<dbReference type="GO" id="GO:0005576">
    <property type="term" value="C:extracellular region"/>
    <property type="evidence" value="ECO:0007669"/>
    <property type="project" value="TreeGrafter"/>
</dbReference>
<evidence type="ECO:0000313" key="7">
    <source>
        <dbReference type="EMBL" id="KAJ7355759.1"/>
    </source>
</evidence>
<dbReference type="PANTHER" id="PTHR31297">
    <property type="entry name" value="GLUCAN ENDO-1,6-BETA-GLUCOSIDASE B"/>
    <property type="match status" value="1"/>
</dbReference>
<proteinExistence type="inferred from homology"/>
<name>A0AAD7ADH9_9AGAR</name>
<dbReference type="InterPro" id="IPR001547">
    <property type="entry name" value="Glyco_hydro_5"/>
</dbReference>
<feature type="domain" description="Glycoside hydrolase family 5" evidence="6">
    <location>
        <begin position="96"/>
        <end position="386"/>
    </location>
</feature>
<keyword evidence="2 4" id="KW-0378">Hydrolase</keyword>
<dbReference type="AlphaFoldDB" id="A0AAD7ADH9"/>
<feature type="region of interest" description="Disordered" evidence="5">
    <location>
        <begin position="1"/>
        <end position="25"/>
    </location>
</feature>
<dbReference type="PROSITE" id="PS00659">
    <property type="entry name" value="GLYCOSYL_HYDROL_F5"/>
    <property type="match status" value="1"/>
</dbReference>
<keyword evidence="8" id="KW-1185">Reference proteome</keyword>
<reference evidence="7" key="1">
    <citation type="submission" date="2023-03" db="EMBL/GenBank/DDBJ databases">
        <title>Massive genome expansion in bonnet fungi (Mycena s.s.) driven by repeated elements and novel gene families across ecological guilds.</title>
        <authorList>
            <consortium name="Lawrence Berkeley National Laboratory"/>
            <person name="Harder C.B."/>
            <person name="Miyauchi S."/>
            <person name="Viragh M."/>
            <person name="Kuo A."/>
            <person name="Thoen E."/>
            <person name="Andreopoulos B."/>
            <person name="Lu D."/>
            <person name="Skrede I."/>
            <person name="Drula E."/>
            <person name="Henrissat B."/>
            <person name="Morin E."/>
            <person name="Kohler A."/>
            <person name="Barry K."/>
            <person name="LaButti K."/>
            <person name="Morin E."/>
            <person name="Salamov A."/>
            <person name="Lipzen A."/>
            <person name="Mereny Z."/>
            <person name="Hegedus B."/>
            <person name="Baldrian P."/>
            <person name="Stursova M."/>
            <person name="Weitz H."/>
            <person name="Taylor A."/>
            <person name="Grigoriev I.V."/>
            <person name="Nagy L.G."/>
            <person name="Martin F."/>
            <person name="Kauserud H."/>
        </authorList>
    </citation>
    <scope>NUCLEOTIDE SEQUENCE</scope>
    <source>
        <strain evidence="7">CBHHK002</strain>
    </source>
</reference>
<dbReference type="GO" id="GO:0009251">
    <property type="term" value="P:glucan catabolic process"/>
    <property type="evidence" value="ECO:0007669"/>
    <property type="project" value="TreeGrafter"/>
</dbReference>
<accession>A0AAD7ADH9</accession>
<dbReference type="Pfam" id="PF00150">
    <property type="entry name" value="Cellulase"/>
    <property type="match status" value="1"/>
</dbReference>
<dbReference type="SUPFAM" id="SSF51445">
    <property type="entry name" value="(Trans)glycosidases"/>
    <property type="match status" value="1"/>
</dbReference>
<dbReference type="Proteomes" id="UP001218218">
    <property type="component" value="Unassembled WGS sequence"/>
</dbReference>
<evidence type="ECO:0000256" key="2">
    <source>
        <dbReference type="ARBA" id="ARBA00022801"/>
    </source>
</evidence>
<dbReference type="InterPro" id="IPR017853">
    <property type="entry name" value="GH"/>
</dbReference>
<dbReference type="PANTHER" id="PTHR31297:SF43">
    <property type="entry name" value="GLUCAN 1,3-BETA-GLUCOSIDASE 3"/>
    <property type="match status" value="1"/>
</dbReference>
<gene>
    <name evidence="7" type="ORF">DFH08DRAFT_507713</name>
</gene>
<comment type="caution">
    <text evidence="7">The sequence shown here is derived from an EMBL/GenBank/DDBJ whole genome shotgun (WGS) entry which is preliminary data.</text>
</comment>
<comment type="similarity">
    <text evidence="1 4">Belongs to the glycosyl hydrolase 5 (cellulase A) family.</text>
</comment>
<evidence type="ECO:0000256" key="1">
    <source>
        <dbReference type="ARBA" id="ARBA00005641"/>
    </source>
</evidence>
<organism evidence="7 8">
    <name type="scientific">Mycena albidolilacea</name>
    <dbReference type="NCBI Taxonomy" id="1033008"/>
    <lineage>
        <taxon>Eukaryota</taxon>
        <taxon>Fungi</taxon>
        <taxon>Dikarya</taxon>
        <taxon>Basidiomycota</taxon>
        <taxon>Agaricomycotina</taxon>
        <taxon>Agaricomycetes</taxon>
        <taxon>Agaricomycetidae</taxon>
        <taxon>Agaricales</taxon>
        <taxon>Marasmiineae</taxon>
        <taxon>Mycenaceae</taxon>
        <taxon>Mycena</taxon>
    </lineage>
</organism>
<sequence length="524" mass="58692">MHKITSKIAAGIQKRQTGKREEESAENKLTVQDTFESSIYRFRKQHGVNLGSWFVLERWITDAPFHCAVPPAKSDLDVARGHDARSVLEAHYDSWITESDWAWISDRGINTVRIPIGYYHLCGADKSVLSGTDFQNLSDVFSGAWARLIQAIETARRFGLGVLLATNYFLFEDLHAAPGKQNPDAHAGTSNPATFFSDQRSRMHTIHVLRTLVIHLKAHSPSLVNVVGIELLNEPHPSSDAEMKTWYSAAIKDISALDSTLPIYLGDCWKTDQYAEYIKSKSTPHSSLLVLDHHLYRCFTSSDISTPASTHAHALADERSTTPRMFARVAEMLDSAGAGLVVGEWSGALNPGSLTGSPDDLKNYVEAQLKLYEAHCSGNFFWTYKKAGHHPDPGWCLRDAVDSGVFPSTVGLFALRSSEDDHERQAVARDKLKNKALGEHTAYWSKYPGKYRHERFAEGFAVGWDDAYIFFAANSRLDRPVSELGFLGARAKTRTNDQSSFWEFQHGFRQGVNAARNDFRKNYC</sequence>
<dbReference type="GO" id="GO:0009986">
    <property type="term" value="C:cell surface"/>
    <property type="evidence" value="ECO:0007669"/>
    <property type="project" value="TreeGrafter"/>
</dbReference>
<evidence type="ECO:0000256" key="5">
    <source>
        <dbReference type="SAM" id="MobiDB-lite"/>
    </source>
</evidence>